<keyword evidence="2 5" id="KW-0812">Transmembrane</keyword>
<dbReference type="EMBL" id="UINC01046886">
    <property type="protein sequence ID" value="SVB55463.1"/>
    <property type="molecule type" value="Genomic_DNA"/>
</dbReference>
<feature type="transmembrane region" description="Helical" evidence="5">
    <location>
        <begin position="171"/>
        <end position="191"/>
    </location>
</feature>
<evidence type="ECO:0000256" key="2">
    <source>
        <dbReference type="ARBA" id="ARBA00022692"/>
    </source>
</evidence>
<feature type="transmembrane region" description="Helical" evidence="5">
    <location>
        <begin position="12"/>
        <end position="33"/>
    </location>
</feature>
<dbReference type="PANTHER" id="PTHR30238">
    <property type="entry name" value="MEMBRANE BOUND PREDICTED REDOX MODULATOR"/>
    <property type="match status" value="1"/>
</dbReference>
<organism evidence="6">
    <name type="scientific">marine metagenome</name>
    <dbReference type="NCBI Taxonomy" id="408172"/>
    <lineage>
        <taxon>unclassified sequences</taxon>
        <taxon>metagenomes</taxon>
        <taxon>ecological metagenomes</taxon>
    </lineage>
</organism>
<name>A0A382EZS8_9ZZZZ</name>
<feature type="transmembrane region" description="Helical" evidence="5">
    <location>
        <begin position="145"/>
        <end position="165"/>
    </location>
</feature>
<gene>
    <name evidence="6" type="ORF">METZ01_LOCUS208317</name>
</gene>
<dbReference type="InterPro" id="IPR022301">
    <property type="entry name" value="Integral_membrane_YjbE"/>
</dbReference>
<keyword evidence="3 5" id="KW-1133">Transmembrane helix</keyword>
<dbReference type="NCBIfam" id="TIGR03717">
    <property type="entry name" value="R_switched_YjbE"/>
    <property type="match status" value="1"/>
</dbReference>
<evidence type="ECO:0000256" key="5">
    <source>
        <dbReference type="SAM" id="Phobius"/>
    </source>
</evidence>
<accession>A0A382EZS8</accession>
<dbReference type="GO" id="GO:0016020">
    <property type="term" value="C:membrane"/>
    <property type="evidence" value="ECO:0007669"/>
    <property type="project" value="UniProtKB-SubCell"/>
</dbReference>
<protein>
    <recommendedName>
        <fullName evidence="7">YjbE family integral membrane protein</fullName>
    </recommendedName>
</protein>
<evidence type="ECO:0000256" key="4">
    <source>
        <dbReference type="ARBA" id="ARBA00023136"/>
    </source>
</evidence>
<dbReference type="PANTHER" id="PTHR30238:SF4">
    <property type="entry name" value="SLL1022 PROTEIN"/>
    <property type="match status" value="1"/>
</dbReference>
<dbReference type="Pfam" id="PF03741">
    <property type="entry name" value="TerC"/>
    <property type="match status" value="1"/>
</dbReference>
<evidence type="ECO:0008006" key="7">
    <source>
        <dbReference type="Google" id="ProtNLM"/>
    </source>
</evidence>
<evidence type="ECO:0000256" key="1">
    <source>
        <dbReference type="ARBA" id="ARBA00004141"/>
    </source>
</evidence>
<dbReference type="InterPro" id="IPR005496">
    <property type="entry name" value="Integral_membrane_TerC"/>
</dbReference>
<evidence type="ECO:0000256" key="3">
    <source>
        <dbReference type="ARBA" id="ARBA00022989"/>
    </source>
</evidence>
<keyword evidence="4 5" id="KW-0472">Membrane</keyword>
<evidence type="ECO:0000313" key="6">
    <source>
        <dbReference type="EMBL" id="SVB55463.1"/>
    </source>
</evidence>
<dbReference type="AlphaFoldDB" id="A0A382EZS8"/>
<reference evidence="6" key="1">
    <citation type="submission" date="2018-05" db="EMBL/GenBank/DDBJ databases">
        <authorList>
            <person name="Lanie J.A."/>
            <person name="Ng W.-L."/>
            <person name="Kazmierczak K.M."/>
            <person name="Andrzejewski T.M."/>
            <person name="Davidsen T.M."/>
            <person name="Wayne K.J."/>
            <person name="Tettelin H."/>
            <person name="Glass J.I."/>
            <person name="Rusch D."/>
            <person name="Podicherti R."/>
            <person name="Tsui H.-C.T."/>
            <person name="Winkler M.E."/>
        </authorList>
    </citation>
    <scope>NUCLEOTIDE SEQUENCE</scope>
</reference>
<proteinExistence type="predicted"/>
<feature type="transmembrane region" description="Helical" evidence="5">
    <location>
        <begin position="113"/>
        <end position="138"/>
    </location>
</feature>
<feature type="non-terminal residue" evidence="6">
    <location>
        <position position="1"/>
    </location>
</feature>
<comment type="subcellular location">
    <subcellularLocation>
        <location evidence="1">Membrane</location>
        <topology evidence="1">Multi-pass membrane protein</topology>
    </subcellularLocation>
</comment>
<feature type="transmembrane region" description="Helical" evidence="5">
    <location>
        <begin position="54"/>
        <end position="85"/>
    </location>
</feature>
<sequence>VLDNLFDIAQIVFADIIMSGDNALIIGMAAAGLPPELRKKAIFWGMTMAAGFRVLFAVIASFLISIPGILFVGGLMLSWVCWRFFKDIRKMKVVENSNIEGADDGEAETARTLWGALLTITIADVSMSIDNVFAVAAIARENTSLLVFGLVLAIIFMAFFATVIMKVLTQYPWLCWAGLLFLIYLSFELLYDGWPSFAPLIGLGGPPV</sequence>